<dbReference type="AlphaFoldDB" id="A0AAX2H1N4"/>
<dbReference type="GO" id="GO:0016787">
    <property type="term" value="F:hydrolase activity"/>
    <property type="evidence" value="ECO:0007669"/>
    <property type="project" value="UniProtKB-KW"/>
</dbReference>
<accession>A0AAX2H1N4</accession>
<evidence type="ECO:0000313" key="7">
    <source>
        <dbReference type="Proteomes" id="UP000215539"/>
    </source>
</evidence>
<dbReference type="InterPro" id="IPR011335">
    <property type="entry name" value="Restrct_endonuc-II-like"/>
</dbReference>
<protein>
    <submittedName>
        <fullName evidence="5">Restriction endonuclease EcoRV</fullName>
    </submittedName>
</protein>
<evidence type="ECO:0000313" key="4">
    <source>
        <dbReference type="EMBL" id="AMD86097.1"/>
    </source>
</evidence>
<dbReference type="Pfam" id="PF09233">
    <property type="entry name" value="Endonuc-EcoRV"/>
    <property type="match status" value="1"/>
</dbReference>
<name>A0AAX2H1N4_9FLAO</name>
<dbReference type="EMBL" id="CP014227">
    <property type="protein sequence ID" value="AMD86097.1"/>
    <property type="molecule type" value="Genomic_DNA"/>
</dbReference>
<reference evidence="5 7" key="2">
    <citation type="submission" date="2017-06" db="EMBL/GenBank/DDBJ databases">
        <authorList>
            <consortium name="Pathogen Informatics"/>
        </authorList>
    </citation>
    <scope>NUCLEOTIDE SEQUENCE [LARGE SCALE GENOMIC DNA]</scope>
    <source>
        <strain evidence="5 7">NCTC12947</strain>
    </source>
</reference>
<proteinExistence type="predicted"/>
<gene>
    <name evidence="4" type="ORF">AXF12_11620</name>
    <name evidence="5" type="ORF">SAMEA44541418_01819</name>
</gene>
<dbReference type="EMBL" id="LT906449">
    <property type="protein sequence ID" value="SNV13988.1"/>
    <property type="molecule type" value="Genomic_DNA"/>
</dbReference>
<keyword evidence="6" id="KW-1185">Reference proteome</keyword>
<dbReference type="InterPro" id="IPR015314">
    <property type="entry name" value="Restrct_endonuc_II_EcoRV"/>
</dbReference>
<reference evidence="4 6" key="1">
    <citation type="submission" date="2016-02" db="EMBL/GenBank/DDBJ databases">
        <authorList>
            <person name="Holder M.E."/>
            <person name="Ajami N.J."/>
            <person name="Petrosino J.F."/>
        </authorList>
    </citation>
    <scope>NUCLEOTIDE SEQUENCE [LARGE SCALE GENOMIC DNA]</scope>
    <source>
        <strain evidence="4 6">CCUG 32990</strain>
    </source>
</reference>
<dbReference type="Proteomes" id="UP000065822">
    <property type="component" value="Chromosome"/>
</dbReference>
<dbReference type="InterPro" id="IPR037057">
    <property type="entry name" value="DNA_rep_MutH/T2_RE_sf"/>
</dbReference>
<dbReference type="GO" id="GO:0004519">
    <property type="term" value="F:endonuclease activity"/>
    <property type="evidence" value="ECO:0007669"/>
    <property type="project" value="UniProtKB-KW"/>
</dbReference>
<evidence type="ECO:0000256" key="1">
    <source>
        <dbReference type="ARBA" id="ARBA00022722"/>
    </source>
</evidence>
<evidence type="ECO:0000256" key="2">
    <source>
        <dbReference type="ARBA" id="ARBA00022759"/>
    </source>
</evidence>
<dbReference type="Gene3D" id="3.40.600.10">
    <property type="entry name" value="DNA mismatch repair MutH/Restriction endonuclease, type II"/>
    <property type="match status" value="1"/>
</dbReference>
<evidence type="ECO:0000256" key="3">
    <source>
        <dbReference type="ARBA" id="ARBA00022801"/>
    </source>
</evidence>
<organism evidence="5 7">
    <name type="scientific">Capnocytophaga haemolytica</name>
    <dbReference type="NCBI Taxonomy" id="45243"/>
    <lineage>
        <taxon>Bacteria</taxon>
        <taxon>Pseudomonadati</taxon>
        <taxon>Bacteroidota</taxon>
        <taxon>Flavobacteriia</taxon>
        <taxon>Flavobacteriales</taxon>
        <taxon>Flavobacteriaceae</taxon>
        <taxon>Capnocytophaga</taxon>
    </lineage>
</organism>
<dbReference type="KEGG" id="chg:AXF12_11620"/>
<keyword evidence="1" id="KW-0540">Nuclease</keyword>
<dbReference type="Proteomes" id="UP000215539">
    <property type="component" value="Chromosome 1"/>
</dbReference>
<evidence type="ECO:0000313" key="6">
    <source>
        <dbReference type="Proteomes" id="UP000065822"/>
    </source>
</evidence>
<dbReference type="RefSeq" id="WP_066431487.1">
    <property type="nucleotide sequence ID" value="NZ_CP014227.1"/>
</dbReference>
<dbReference type="GO" id="GO:0003677">
    <property type="term" value="F:DNA binding"/>
    <property type="evidence" value="ECO:0007669"/>
    <property type="project" value="InterPro"/>
</dbReference>
<keyword evidence="2 5" id="KW-0255">Endonuclease</keyword>
<sequence length="79" mass="9256">MDRKKLSVKEKQQRKTAFKAFLQEFAEKVVQLISIENGEWSVKGFIDIYKNVYTISSDTKIISKILEIHIFPHLSQITQ</sequence>
<dbReference type="SUPFAM" id="SSF52980">
    <property type="entry name" value="Restriction endonuclease-like"/>
    <property type="match status" value="1"/>
</dbReference>
<evidence type="ECO:0000313" key="5">
    <source>
        <dbReference type="EMBL" id="SNV13988.1"/>
    </source>
</evidence>
<keyword evidence="3" id="KW-0378">Hydrolase</keyword>